<dbReference type="EMBL" id="AMWN01000005">
    <property type="protein sequence ID" value="EXJ85335.1"/>
    <property type="molecule type" value="Genomic_DNA"/>
</dbReference>
<dbReference type="STRING" id="1182541.W9Y6W2"/>
<evidence type="ECO:0000313" key="4">
    <source>
        <dbReference type="Proteomes" id="UP000019484"/>
    </source>
</evidence>
<feature type="region of interest" description="Disordered" evidence="1">
    <location>
        <begin position="123"/>
        <end position="155"/>
    </location>
</feature>
<organism evidence="3 4">
    <name type="scientific">Capronia coronata CBS 617.96</name>
    <dbReference type="NCBI Taxonomy" id="1182541"/>
    <lineage>
        <taxon>Eukaryota</taxon>
        <taxon>Fungi</taxon>
        <taxon>Dikarya</taxon>
        <taxon>Ascomycota</taxon>
        <taxon>Pezizomycotina</taxon>
        <taxon>Eurotiomycetes</taxon>
        <taxon>Chaetothyriomycetidae</taxon>
        <taxon>Chaetothyriales</taxon>
        <taxon>Herpotrichiellaceae</taxon>
        <taxon>Capronia</taxon>
    </lineage>
</organism>
<evidence type="ECO:0000256" key="1">
    <source>
        <dbReference type="SAM" id="MobiDB-lite"/>
    </source>
</evidence>
<comment type="caution">
    <text evidence="3">The sequence shown here is derived from an EMBL/GenBank/DDBJ whole genome shotgun (WGS) entry which is preliminary data.</text>
</comment>
<name>W9Y6W2_9EURO</name>
<dbReference type="Proteomes" id="UP000019484">
    <property type="component" value="Unassembled WGS sequence"/>
</dbReference>
<dbReference type="HOGENOM" id="CLU_1069564_0_0_1"/>
<proteinExistence type="predicted"/>
<evidence type="ECO:0000313" key="3">
    <source>
        <dbReference type="EMBL" id="EXJ85335.1"/>
    </source>
</evidence>
<keyword evidence="2" id="KW-0732">Signal</keyword>
<sequence>MHYSISLLAFAAIGLAFEYPDFVPLHRRQEPGTPLYECHANCGGVITQSRTEDFCNGDLFNSYYSACMTCALTYDIWQYYGNSVTTAGETCGLDTTPEPAAATTSDVATPTSDVISVSVISDVPATPAPTPSETTTAVTSSAVTGGESSSDIVTASTGADATSASTTSWVSATLPASSTGADTTAVTSSAVTGGESASDIVTASIGADTTLASTATWVSTTVAASSTYSSVSPALYTGAASINDAKYPLWSLGALLVAFF</sequence>
<protein>
    <submittedName>
        <fullName evidence="3">Uncharacterized protein</fullName>
    </submittedName>
</protein>
<dbReference type="eggNOG" id="ENOG502SRM6">
    <property type="taxonomic scope" value="Eukaryota"/>
</dbReference>
<accession>W9Y6W2</accession>
<dbReference type="OrthoDB" id="4160690at2759"/>
<reference evidence="3 4" key="1">
    <citation type="submission" date="2013-03" db="EMBL/GenBank/DDBJ databases">
        <title>The Genome Sequence of Capronia coronata CBS 617.96.</title>
        <authorList>
            <consortium name="The Broad Institute Genomics Platform"/>
            <person name="Cuomo C."/>
            <person name="de Hoog S."/>
            <person name="Gorbushina A."/>
            <person name="Walker B."/>
            <person name="Young S.K."/>
            <person name="Zeng Q."/>
            <person name="Gargeya S."/>
            <person name="Fitzgerald M."/>
            <person name="Haas B."/>
            <person name="Abouelleil A."/>
            <person name="Allen A.W."/>
            <person name="Alvarado L."/>
            <person name="Arachchi H.M."/>
            <person name="Berlin A.M."/>
            <person name="Chapman S.B."/>
            <person name="Gainer-Dewar J."/>
            <person name="Goldberg J."/>
            <person name="Griggs A."/>
            <person name="Gujja S."/>
            <person name="Hansen M."/>
            <person name="Howarth C."/>
            <person name="Imamovic A."/>
            <person name="Ireland A."/>
            <person name="Larimer J."/>
            <person name="McCowan C."/>
            <person name="Murphy C."/>
            <person name="Pearson M."/>
            <person name="Poon T.W."/>
            <person name="Priest M."/>
            <person name="Roberts A."/>
            <person name="Saif S."/>
            <person name="Shea T."/>
            <person name="Sisk P."/>
            <person name="Sykes S."/>
            <person name="Wortman J."/>
            <person name="Nusbaum C."/>
            <person name="Birren B."/>
        </authorList>
    </citation>
    <scope>NUCLEOTIDE SEQUENCE [LARGE SCALE GENOMIC DNA]</scope>
    <source>
        <strain evidence="3 4">CBS 617.96</strain>
    </source>
</reference>
<gene>
    <name evidence="3" type="ORF">A1O1_05699</name>
</gene>
<dbReference type="AlphaFoldDB" id="W9Y6W2"/>
<dbReference type="RefSeq" id="XP_007724773.1">
    <property type="nucleotide sequence ID" value="XM_007726583.1"/>
</dbReference>
<feature type="signal peptide" evidence="2">
    <location>
        <begin position="1"/>
        <end position="16"/>
    </location>
</feature>
<keyword evidence="4" id="KW-1185">Reference proteome</keyword>
<dbReference type="GeneID" id="19160572"/>
<evidence type="ECO:0000256" key="2">
    <source>
        <dbReference type="SAM" id="SignalP"/>
    </source>
</evidence>
<feature type="compositionally biased region" description="Low complexity" evidence="1">
    <location>
        <begin position="123"/>
        <end position="144"/>
    </location>
</feature>
<feature type="chain" id="PRO_5004932499" evidence="2">
    <location>
        <begin position="17"/>
        <end position="260"/>
    </location>
</feature>